<dbReference type="AlphaFoldDB" id="A0A0F7TZ08"/>
<dbReference type="OrthoDB" id="3549294at2759"/>
<evidence type="ECO:0000313" key="1">
    <source>
        <dbReference type="EMBL" id="CEJ61171.1"/>
    </source>
</evidence>
<name>A0A0F7TZ08_PENBI</name>
<dbReference type="Proteomes" id="UP000042958">
    <property type="component" value="Unassembled WGS sequence"/>
</dbReference>
<sequence length="466" mass="52365">MENFEREFYPSAEDWPGVQGLSGYDKGNYISVLYFAWAYFLSARWVEALSRSADHDCDLRYNVQGPNISPPYNEQSTIQIDLGEDASAEEVFWWRTILCSNDGWDASTKYNGLVCLSPWSLSAKHAGVSVTQVSTGARPKPPSSVTALGYLSRFCAYHRIYAQCSVALAGVLYIQFPQRETTILLPVPKQICQQERKDLIGDPSVSIADLINDLGELLPRFMTLSSNIWGLHSLLSSTFFNPDIDCNLVSAWLNPAFAVLDSITSGKSSVAVLSANRQPRLGILWLGMMALDLPASALTGTTQTFLTLGIGSSHGKSICRDDECRLLFITACEYHERPPVWVWKPFGFTKLCDTELPLREHAQCASHCLEYECWEWILTKDGSIRDSGIESTLPPVQKSNSPVNVNKHSARLDDYDYDFHSQELSEGYTRGIFSWLRSTGYPRNERPIYKHSWLDLESADEEDDSE</sequence>
<gene>
    <name evidence="1" type="ORF">PMG11_09711</name>
</gene>
<dbReference type="EMBL" id="CDHK01000010">
    <property type="protein sequence ID" value="CEJ61171.1"/>
    <property type="molecule type" value="Genomic_DNA"/>
</dbReference>
<keyword evidence="2" id="KW-1185">Reference proteome</keyword>
<protein>
    <submittedName>
        <fullName evidence="1">Uncharacterized protein</fullName>
    </submittedName>
</protein>
<dbReference type="STRING" id="104259.A0A0F7TZ08"/>
<proteinExistence type="predicted"/>
<reference evidence="2" key="1">
    <citation type="journal article" date="2015" name="Genome Announc.">
        <title>Draft genome sequence of the fungus Penicillium brasilianum MG11.</title>
        <authorList>
            <person name="Horn F."/>
            <person name="Linde J."/>
            <person name="Mattern D.J."/>
            <person name="Walther G."/>
            <person name="Guthke R."/>
            <person name="Brakhage A.A."/>
            <person name="Valiante V."/>
        </authorList>
    </citation>
    <scope>NUCLEOTIDE SEQUENCE [LARGE SCALE GENOMIC DNA]</scope>
    <source>
        <strain evidence="2">MG11</strain>
    </source>
</reference>
<accession>A0A0F7TZ08</accession>
<organism evidence="1 2">
    <name type="scientific">Penicillium brasilianum</name>
    <dbReference type="NCBI Taxonomy" id="104259"/>
    <lineage>
        <taxon>Eukaryota</taxon>
        <taxon>Fungi</taxon>
        <taxon>Dikarya</taxon>
        <taxon>Ascomycota</taxon>
        <taxon>Pezizomycotina</taxon>
        <taxon>Eurotiomycetes</taxon>
        <taxon>Eurotiomycetidae</taxon>
        <taxon>Eurotiales</taxon>
        <taxon>Aspergillaceae</taxon>
        <taxon>Penicillium</taxon>
    </lineage>
</organism>
<evidence type="ECO:0000313" key="2">
    <source>
        <dbReference type="Proteomes" id="UP000042958"/>
    </source>
</evidence>